<dbReference type="Gene3D" id="3.10.620.30">
    <property type="match status" value="1"/>
</dbReference>
<dbReference type="PANTHER" id="PTHR39327">
    <property type="match status" value="1"/>
</dbReference>
<dbReference type="Pfam" id="PF06035">
    <property type="entry name" value="Peptidase_C93"/>
    <property type="match status" value="1"/>
</dbReference>
<keyword evidence="2" id="KW-1185">Reference proteome</keyword>
<evidence type="ECO:0000313" key="2">
    <source>
        <dbReference type="Proteomes" id="UP000582090"/>
    </source>
</evidence>
<reference evidence="1 2" key="1">
    <citation type="submission" date="2020-08" db="EMBL/GenBank/DDBJ databases">
        <title>Genomic Encyclopedia of Type Strains, Phase IV (KMG-IV): sequencing the most valuable type-strain genomes for metagenomic binning, comparative biology and taxonomic classification.</title>
        <authorList>
            <person name="Goeker M."/>
        </authorList>
    </citation>
    <scope>NUCLEOTIDE SEQUENCE [LARGE SCALE GENOMIC DNA]</scope>
    <source>
        <strain evidence="1 2">DSM 26575</strain>
    </source>
</reference>
<protein>
    <submittedName>
        <fullName evidence="1">Putative transglutaminase-like cysteine proteinase</fullName>
    </submittedName>
</protein>
<sequence length="190" mass="20318">MISVLATMLMAFPNTGTAGSALRASRAIGAPIGFPSACTRYAWLCRNTSSGDISDEKAMPLLKKINRDANSSVRPATDYTTTGKAEYWSLPIGNRGDCEDYSLLKMKTLLDAGFPANKLAISVVIDRNGGNHVVLLARLKSGDYVLDNLSGSVKPWSSTGYTFLASQNFNNKSAWQVTLAGPRAAQFSGT</sequence>
<dbReference type="EMBL" id="JACIDW010000006">
    <property type="protein sequence ID" value="MBB3964904.1"/>
    <property type="molecule type" value="Genomic_DNA"/>
</dbReference>
<evidence type="ECO:0000313" key="1">
    <source>
        <dbReference type="EMBL" id="MBB3964904.1"/>
    </source>
</evidence>
<organism evidence="1 2">
    <name type="scientific">Rhizobium metallidurans</name>
    <dbReference type="NCBI Taxonomy" id="1265931"/>
    <lineage>
        <taxon>Bacteria</taxon>
        <taxon>Pseudomonadati</taxon>
        <taxon>Pseudomonadota</taxon>
        <taxon>Alphaproteobacteria</taxon>
        <taxon>Hyphomicrobiales</taxon>
        <taxon>Rhizobiaceae</taxon>
        <taxon>Rhizobium/Agrobacterium group</taxon>
        <taxon>Rhizobium</taxon>
    </lineage>
</organism>
<dbReference type="AlphaFoldDB" id="A0A7W6CRL2"/>
<dbReference type="InterPro" id="IPR010319">
    <property type="entry name" value="Transglutaminase-like_Cys_pept"/>
</dbReference>
<proteinExistence type="predicted"/>
<dbReference type="PANTHER" id="PTHR39327:SF1">
    <property type="entry name" value="BLR5470 PROTEIN"/>
    <property type="match status" value="1"/>
</dbReference>
<comment type="caution">
    <text evidence="1">The sequence shown here is derived from an EMBL/GenBank/DDBJ whole genome shotgun (WGS) entry which is preliminary data.</text>
</comment>
<name>A0A7W6CRL2_9HYPH</name>
<dbReference type="RefSeq" id="WP_246400172.1">
    <property type="nucleotide sequence ID" value="NZ_JACIDW010000006.1"/>
</dbReference>
<gene>
    <name evidence="1" type="ORF">GGQ67_002567</name>
</gene>
<dbReference type="Proteomes" id="UP000582090">
    <property type="component" value="Unassembled WGS sequence"/>
</dbReference>
<accession>A0A7W6CRL2</accession>